<proteinExistence type="predicted"/>
<dbReference type="EMBL" id="GBXM01107349">
    <property type="protein sequence ID" value="JAH01228.1"/>
    <property type="molecule type" value="Transcribed_RNA"/>
</dbReference>
<organism evidence="1">
    <name type="scientific">Anguilla anguilla</name>
    <name type="common">European freshwater eel</name>
    <name type="synonym">Muraena anguilla</name>
    <dbReference type="NCBI Taxonomy" id="7936"/>
    <lineage>
        <taxon>Eukaryota</taxon>
        <taxon>Metazoa</taxon>
        <taxon>Chordata</taxon>
        <taxon>Craniata</taxon>
        <taxon>Vertebrata</taxon>
        <taxon>Euteleostomi</taxon>
        <taxon>Actinopterygii</taxon>
        <taxon>Neopterygii</taxon>
        <taxon>Teleostei</taxon>
        <taxon>Anguilliformes</taxon>
        <taxon>Anguillidae</taxon>
        <taxon>Anguilla</taxon>
    </lineage>
</organism>
<accession>A0A0E9PBN7</accession>
<evidence type="ECO:0000313" key="1">
    <source>
        <dbReference type="EMBL" id="JAH01228.1"/>
    </source>
</evidence>
<reference evidence="1" key="2">
    <citation type="journal article" date="2015" name="Fish Shellfish Immunol.">
        <title>Early steps in the European eel (Anguilla anguilla)-Vibrio vulnificus interaction in the gills: Role of the RtxA13 toxin.</title>
        <authorList>
            <person name="Callol A."/>
            <person name="Pajuelo D."/>
            <person name="Ebbesson L."/>
            <person name="Teles M."/>
            <person name="MacKenzie S."/>
            <person name="Amaro C."/>
        </authorList>
    </citation>
    <scope>NUCLEOTIDE SEQUENCE</scope>
</reference>
<reference evidence="1" key="1">
    <citation type="submission" date="2014-11" db="EMBL/GenBank/DDBJ databases">
        <authorList>
            <person name="Amaro Gonzalez C."/>
        </authorList>
    </citation>
    <scope>NUCLEOTIDE SEQUENCE</scope>
</reference>
<sequence>MCGKNLAYLVTDSEVETLVHFFKSTIIAVFPSSVTCIYSVYPKKGAFEAFFCVARSHL</sequence>
<dbReference type="AlphaFoldDB" id="A0A0E9PBN7"/>
<protein>
    <submittedName>
        <fullName evidence="1">Uncharacterized protein</fullName>
    </submittedName>
</protein>
<name>A0A0E9PBN7_ANGAN</name>